<dbReference type="KEGG" id="ote:Oter_3405"/>
<sequence length="38" mass="4442">MTVAKLAKKIRRHRTTVSTAIHNDRFPRAREAIRKALQ</sequence>
<accession>B1ZUC0</accession>
<dbReference type="EMBL" id="CP001032">
    <property type="protein sequence ID" value="ACB76682.1"/>
    <property type="molecule type" value="Genomic_DNA"/>
</dbReference>
<proteinExistence type="predicted"/>
<dbReference type="Proteomes" id="UP000007013">
    <property type="component" value="Chromosome"/>
</dbReference>
<evidence type="ECO:0000313" key="1">
    <source>
        <dbReference type="EMBL" id="ACB76682.1"/>
    </source>
</evidence>
<organism evidence="1 2">
    <name type="scientific">Opitutus terrae (strain DSM 11246 / JCM 15787 / PB90-1)</name>
    <dbReference type="NCBI Taxonomy" id="452637"/>
    <lineage>
        <taxon>Bacteria</taxon>
        <taxon>Pseudomonadati</taxon>
        <taxon>Verrucomicrobiota</taxon>
        <taxon>Opitutia</taxon>
        <taxon>Opitutales</taxon>
        <taxon>Opitutaceae</taxon>
        <taxon>Opitutus</taxon>
    </lineage>
</organism>
<reference evidence="1 2" key="1">
    <citation type="journal article" date="2011" name="J. Bacteriol.">
        <title>Genome sequence of the verrucomicrobium Opitutus terrae PB90-1, an abundant inhabitant of rice paddy soil ecosystems.</title>
        <authorList>
            <person name="van Passel M.W."/>
            <person name="Kant R."/>
            <person name="Palva A."/>
            <person name="Copeland A."/>
            <person name="Lucas S."/>
            <person name="Lapidus A."/>
            <person name="Glavina del Rio T."/>
            <person name="Pitluck S."/>
            <person name="Goltsman E."/>
            <person name="Clum A."/>
            <person name="Sun H."/>
            <person name="Schmutz J."/>
            <person name="Larimer F.W."/>
            <person name="Land M.L."/>
            <person name="Hauser L."/>
            <person name="Kyrpides N."/>
            <person name="Mikhailova N."/>
            <person name="Richardson P.P."/>
            <person name="Janssen P.H."/>
            <person name="de Vos W.M."/>
            <person name="Smidt H."/>
        </authorList>
    </citation>
    <scope>NUCLEOTIDE SEQUENCE [LARGE SCALE GENOMIC DNA]</scope>
    <source>
        <strain evidence="2">DSM 11246 / JCM 15787 / PB90-1</strain>
    </source>
</reference>
<keyword evidence="2" id="KW-1185">Reference proteome</keyword>
<evidence type="ECO:0000313" key="2">
    <source>
        <dbReference type="Proteomes" id="UP000007013"/>
    </source>
</evidence>
<dbReference type="AlphaFoldDB" id="B1ZUC0"/>
<protein>
    <submittedName>
        <fullName evidence="1">Uncharacterized protein</fullName>
    </submittedName>
</protein>
<dbReference type="HOGENOM" id="CLU_3330915_0_0_0"/>
<name>B1ZUC0_OPITP</name>
<gene>
    <name evidence="1" type="ordered locus">Oter_3405</name>
</gene>
<dbReference type="STRING" id="452637.Oter_3405"/>